<protein>
    <submittedName>
        <fullName evidence="4">SDR family NAD(P)-dependent oxidoreductase</fullName>
        <ecNumber evidence="4">1.1.1.-</ecNumber>
    </submittedName>
</protein>
<keyword evidence="2 4" id="KW-0560">Oxidoreductase</keyword>
<sequence length="252" mass="25838">MSDATSLAGRTVLVTGAPGGLGQEICREFARQGAHVAIHHLGQAEQAAALAVELEAQGAKTVVVEGDVTDWDAAAAFVAATEDALGPIDVLVNNAGYMAAGRILDMTLEEWRRTLSIDLDGVFIVSRHVVGGMIERGNGSVINMSSQLAAKGAEDFSSYCAAKAGVLGLTRAMARELGPTVRVNAVAPGPITTPMTAASFDDELTRQRTAGLVAGRMGQANEVAPAVAFLASDGASFIHGQTLHVNGGGVMA</sequence>
<dbReference type="InterPro" id="IPR036291">
    <property type="entry name" value="NAD(P)-bd_dom_sf"/>
</dbReference>
<comment type="similarity">
    <text evidence="1">Belongs to the short-chain dehydrogenases/reductases (SDR) family.</text>
</comment>
<dbReference type="PROSITE" id="PS00061">
    <property type="entry name" value="ADH_SHORT"/>
    <property type="match status" value="1"/>
</dbReference>
<evidence type="ECO:0000313" key="5">
    <source>
        <dbReference type="Proteomes" id="UP001589698"/>
    </source>
</evidence>
<dbReference type="PANTHER" id="PTHR42760">
    <property type="entry name" value="SHORT-CHAIN DEHYDROGENASES/REDUCTASES FAMILY MEMBER"/>
    <property type="match status" value="1"/>
</dbReference>
<dbReference type="SMART" id="SM00822">
    <property type="entry name" value="PKS_KR"/>
    <property type="match status" value="1"/>
</dbReference>
<dbReference type="Gene3D" id="3.40.50.720">
    <property type="entry name" value="NAD(P)-binding Rossmann-like Domain"/>
    <property type="match status" value="1"/>
</dbReference>
<accession>A0ABV6DWR4</accession>
<dbReference type="Proteomes" id="UP001589698">
    <property type="component" value="Unassembled WGS sequence"/>
</dbReference>
<name>A0ABV6DWR4_9ACTN</name>
<dbReference type="InterPro" id="IPR057326">
    <property type="entry name" value="KR_dom"/>
</dbReference>
<comment type="caution">
    <text evidence="4">The sequence shown here is derived from an EMBL/GenBank/DDBJ whole genome shotgun (WGS) entry which is preliminary data.</text>
</comment>
<evidence type="ECO:0000256" key="1">
    <source>
        <dbReference type="ARBA" id="ARBA00006484"/>
    </source>
</evidence>
<dbReference type="SUPFAM" id="SSF51735">
    <property type="entry name" value="NAD(P)-binding Rossmann-fold domains"/>
    <property type="match status" value="1"/>
</dbReference>
<reference evidence="4 5" key="1">
    <citation type="submission" date="2024-09" db="EMBL/GenBank/DDBJ databases">
        <authorList>
            <person name="Sun Q."/>
            <person name="Mori K."/>
        </authorList>
    </citation>
    <scope>NUCLEOTIDE SEQUENCE [LARGE SCALE GENOMIC DNA]</scope>
    <source>
        <strain evidence="4 5">CCM 8654</strain>
    </source>
</reference>
<organism evidence="4 5">
    <name type="scientific">Nocardioides zeicaulis</name>
    <dbReference type="NCBI Taxonomy" id="1776857"/>
    <lineage>
        <taxon>Bacteria</taxon>
        <taxon>Bacillati</taxon>
        <taxon>Actinomycetota</taxon>
        <taxon>Actinomycetes</taxon>
        <taxon>Propionibacteriales</taxon>
        <taxon>Nocardioidaceae</taxon>
        <taxon>Nocardioides</taxon>
    </lineage>
</organism>
<evidence type="ECO:0000256" key="2">
    <source>
        <dbReference type="ARBA" id="ARBA00023002"/>
    </source>
</evidence>
<dbReference type="PANTHER" id="PTHR42760:SF133">
    <property type="entry name" value="3-OXOACYL-[ACYL-CARRIER-PROTEIN] REDUCTASE"/>
    <property type="match status" value="1"/>
</dbReference>
<dbReference type="InterPro" id="IPR002347">
    <property type="entry name" value="SDR_fam"/>
</dbReference>
<keyword evidence="5" id="KW-1185">Reference proteome</keyword>
<dbReference type="InterPro" id="IPR020904">
    <property type="entry name" value="Sc_DH/Rdtase_CS"/>
</dbReference>
<dbReference type="EMBL" id="JBHLXH010000001">
    <property type="protein sequence ID" value="MFC0221167.1"/>
    <property type="molecule type" value="Genomic_DNA"/>
</dbReference>
<evidence type="ECO:0000259" key="3">
    <source>
        <dbReference type="SMART" id="SM00822"/>
    </source>
</evidence>
<dbReference type="Pfam" id="PF13561">
    <property type="entry name" value="adh_short_C2"/>
    <property type="match status" value="1"/>
</dbReference>
<dbReference type="PRINTS" id="PR00081">
    <property type="entry name" value="GDHRDH"/>
</dbReference>
<gene>
    <name evidence="4" type="ORF">ACFFJG_01635</name>
</gene>
<dbReference type="PRINTS" id="PR00080">
    <property type="entry name" value="SDRFAMILY"/>
</dbReference>
<evidence type="ECO:0000313" key="4">
    <source>
        <dbReference type="EMBL" id="MFC0221167.1"/>
    </source>
</evidence>
<proteinExistence type="inferred from homology"/>
<feature type="domain" description="Ketoreductase" evidence="3">
    <location>
        <begin position="10"/>
        <end position="189"/>
    </location>
</feature>
<dbReference type="EC" id="1.1.1.-" evidence="4"/>
<dbReference type="RefSeq" id="WP_378516873.1">
    <property type="nucleotide sequence ID" value="NZ_CBCSDI010000075.1"/>
</dbReference>
<dbReference type="GO" id="GO:0016491">
    <property type="term" value="F:oxidoreductase activity"/>
    <property type="evidence" value="ECO:0007669"/>
    <property type="project" value="UniProtKB-KW"/>
</dbReference>